<keyword evidence="2" id="KW-1185">Reference proteome</keyword>
<organism evidence="1 2">
    <name type="scientific">Hansschlegelia zhihuaiae</name>
    <dbReference type="NCBI Taxonomy" id="405005"/>
    <lineage>
        <taxon>Bacteria</taxon>
        <taxon>Pseudomonadati</taxon>
        <taxon>Pseudomonadota</taxon>
        <taxon>Alphaproteobacteria</taxon>
        <taxon>Hyphomicrobiales</taxon>
        <taxon>Methylopilaceae</taxon>
        <taxon>Hansschlegelia</taxon>
    </lineage>
</organism>
<gene>
    <name evidence="1" type="ORF">EK403_06310</name>
</gene>
<reference evidence="1 2" key="1">
    <citation type="submission" date="2018-12" db="EMBL/GenBank/DDBJ databases">
        <title>bacterium Hansschlegelia zhihuaiae S113.</title>
        <authorList>
            <person name="He J."/>
        </authorList>
    </citation>
    <scope>NUCLEOTIDE SEQUENCE [LARGE SCALE GENOMIC DNA]</scope>
    <source>
        <strain evidence="1 2">S 113</strain>
    </source>
</reference>
<name>A0A4Q0ML78_9HYPH</name>
<dbReference type="RefSeq" id="WP_128776649.1">
    <property type="nucleotide sequence ID" value="NZ_RYFI01000004.1"/>
</dbReference>
<proteinExistence type="predicted"/>
<dbReference type="EMBL" id="RYFI01000004">
    <property type="protein sequence ID" value="RXF74424.1"/>
    <property type="molecule type" value="Genomic_DNA"/>
</dbReference>
<accession>A0A4Q0ML78</accession>
<dbReference type="AlphaFoldDB" id="A0A4Q0ML78"/>
<protein>
    <submittedName>
        <fullName evidence="1">Uncharacterized protein</fullName>
    </submittedName>
</protein>
<evidence type="ECO:0000313" key="1">
    <source>
        <dbReference type="EMBL" id="RXF74424.1"/>
    </source>
</evidence>
<sequence>MSHDDSSTTDGQTVDGRRLALAYLDEAWEDALLDGIAPDCVAHAALFAALKELVLSFGEEATARFAEKLPERIRSGGYTLPSLPH</sequence>
<dbReference type="OrthoDB" id="9809513at2"/>
<dbReference type="Proteomes" id="UP000289708">
    <property type="component" value="Unassembled WGS sequence"/>
</dbReference>
<comment type="caution">
    <text evidence="1">The sequence shown here is derived from an EMBL/GenBank/DDBJ whole genome shotgun (WGS) entry which is preliminary data.</text>
</comment>
<evidence type="ECO:0000313" key="2">
    <source>
        <dbReference type="Proteomes" id="UP000289708"/>
    </source>
</evidence>